<dbReference type="EMBL" id="QWEI01000019">
    <property type="protein sequence ID" value="RHW31115.1"/>
    <property type="molecule type" value="Genomic_DNA"/>
</dbReference>
<keyword evidence="2" id="KW-1185">Reference proteome</keyword>
<protein>
    <submittedName>
        <fullName evidence="1">Uncharacterized protein</fullName>
    </submittedName>
</protein>
<accession>A0A396S3Q4</accession>
<comment type="caution">
    <text evidence="1">The sequence shown here is derived from an EMBL/GenBank/DDBJ whole genome shotgun (WGS) entry which is preliminary data.</text>
</comment>
<evidence type="ECO:0000313" key="1">
    <source>
        <dbReference type="EMBL" id="RHW31115.1"/>
    </source>
</evidence>
<dbReference type="OrthoDB" id="2942008at2"/>
<dbReference type="AlphaFoldDB" id="A0A396S3Q4"/>
<proteinExistence type="predicted"/>
<organism evidence="1 2">
    <name type="scientific">Ureibacillus yapensis</name>
    <dbReference type="NCBI Taxonomy" id="2304605"/>
    <lineage>
        <taxon>Bacteria</taxon>
        <taxon>Bacillati</taxon>
        <taxon>Bacillota</taxon>
        <taxon>Bacilli</taxon>
        <taxon>Bacillales</taxon>
        <taxon>Caryophanaceae</taxon>
        <taxon>Ureibacillus</taxon>
    </lineage>
</organism>
<sequence length="110" mass="12954">MAKFTKEQIDRAKANGVAQSTLYTRVGKLGWDVEKAITTPSKSKTPSMEYNEGKLQRVRKRFGNELTFSIYKQIKELGFSDREIQRMYELKYHEVYSFLKNHKQILEEAQ</sequence>
<reference evidence="1 2" key="1">
    <citation type="submission" date="2018-08" db="EMBL/GenBank/DDBJ databases">
        <title>Lysinibacillus sp. YLB-03 draft genome sequence.</title>
        <authorList>
            <person name="Yu L."/>
        </authorList>
    </citation>
    <scope>NUCLEOTIDE SEQUENCE [LARGE SCALE GENOMIC DNA]</scope>
    <source>
        <strain evidence="1 2">YLB-03</strain>
    </source>
</reference>
<evidence type="ECO:0000313" key="2">
    <source>
        <dbReference type="Proteomes" id="UP000265692"/>
    </source>
</evidence>
<name>A0A396S3Q4_9BACL</name>
<dbReference type="RefSeq" id="WP_118877808.1">
    <property type="nucleotide sequence ID" value="NZ_QWEI01000019.1"/>
</dbReference>
<gene>
    <name evidence="1" type="ORF">D1B33_18075</name>
</gene>
<dbReference type="Proteomes" id="UP000265692">
    <property type="component" value="Unassembled WGS sequence"/>
</dbReference>